<accession>A0A0F5J658</accession>
<keyword evidence="1" id="KW-0472">Membrane</keyword>
<protein>
    <recommendedName>
        <fullName evidence="6">DUF418 domain-containing protein</fullName>
    </recommendedName>
</protein>
<feature type="transmembrane region" description="Helical" evidence="1">
    <location>
        <begin position="119"/>
        <end position="134"/>
    </location>
</feature>
<dbReference type="AlphaFoldDB" id="A0A0F5J658"/>
<proteinExistence type="predicted"/>
<dbReference type="EMBL" id="AQHV01000015">
    <property type="protein sequence ID" value="KKB53274.1"/>
    <property type="molecule type" value="Genomic_DNA"/>
</dbReference>
<name>A0A0F5J658_9BACT</name>
<dbReference type="Pfam" id="PF04235">
    <property type="entry name" value="DUF418"/>
    <property type="match status" value="1"/>
</dbReference>
<keyword evidence="1" id="KW-0812">Transmembrane</keyword>
<feature type="transmembrane region" description="Helical" evidence="1">
    <location>
        <begin position="347"/>
        <end position="371"/>
    </location>
</feature>
<dbReference type="PANTHER" id="PTHR30590:SF2">
    <property type="entry name" value="INNER MEMBRANE PROTEIN"/>
    <property type="match status" value="1"/>
</dbReference>
<feature type="transmembrane region" description="Helical" evidence="1">
    <location>
        <begin position="214"/>
        <end position="231"/>
    </location>
</feature>
<feature type="transmembrane region" description="Helical" evidence="1">
    <location>
        <begin position="281"/>
        <end position="302"/>
    </location>
</feature>
<feature type="domain" description="DUF418" evidence="2">
    <location>
        <begin position="229"/>
        <end position="389"/>
    </location>
</feature>
<dbReference type="STRING" id="927665.HMPREF1535_03500"/>
<feature type="transmembrane region" description="Helical" evidence="1">
    <location>
        <begin position="21"/>
        <end position="38"/>
    </location>
</feature>
<reference evidence="4 5" key="1">
    <citation type="submission" date="2013-04" db="EMBL/GenBank/DDBJ databases">
        <title>The Genome Sequence of Parabacteroides goldsteinii DSM 19448.</title>
        <authorList>
            <consortium name="The Broad Institute Genomics Platform"/>
            <person name="Earl A."/>
            <person name="Ward D."/>
            <person name="Feldgarden M."/>
            <person name="Gevers D."/>
            <person name="Martens E."/>
            <person name="Sakamoto M."/>
            <person name="Benno Y."/>
            <person name="Song Y."/>
            <person name="Liu C."/>
            <person name="Lee J."/>
            <person name="Bolanos M."/>
            <person name="Vaisanen M.L."/>
            <person name="Finegold S.M."/>
            <person name="Walker B."/>
            <person name="Young S."/>
            <person name="Zeng Q."/>
            <person name="Gargeya S."/>
            <person name="Fitzgerald M."/>
            <person name="Haas B."/>
            <person name="Abouelleil A."/>
            <person name="Allen A.W."/>
            <person name="Alvarado L."/>
            <person name="Arachchi H.M."/>
            <person name="Berlin A.M."/>
            <person name="Chapman S.B."/>
            <person name="Gainer-Dewar J."/>
            <person name="Goldberg J."/>
            <person name="Griggs A."/>
            <person name="Gujja S."/>
            <person name="Hansen M."/>
            <person name="Howarth C."/>
            <person name="Imamovic A."/>
            <person name="Ireland A."/>
            <person name="Larimer J."/>
            <person name="McCowan C."/>
            <person name="Murphy C."/>
            <person name="Pearson M."/>
            <person name="Poon T.W."/>
            <person name="Priest M."/>
            <person name="Roberts A."/>
            <person name="Saif S."/>
            <person name="Shea T."/>
            <person name="Sisk P."/>
            <person name="Sykes S."/>
            <person name="Wortman J."/>
            <person name="Nusbaum C."/>
            <person name="Birren B."/>
        </authorList>
    </citation>
    <scope>NUCLEOTIDE SEQUENCE [LARGE SCALE GENOMIC DNA]</scope>
    <source>
        <strain evidence="4 5">DSM 19448</strain>
    </source>
</reference>
<dbReference type="HOGENOM" id="CLU_039610_0_0_10"/>
<feature type="transmembrane region" description="Helical" evidence="1">
    <location>
        <begin position="58"/>
        <end position="81"/>
    </location>
</feature>
<dbReference type="PATRIC" id="fig|927665.4.peg.3599"/>
<dbReference type="InterPro" id="IPR052529">
    <property type="entry name" value="Bact_Transport_Assoc"/>
</dbReference>
<evidence type="ECO:0000256" key="1">
    <source>
        <dbReference type="SAM" id="Phobius"/>
    </source>
</evidence>
<feature type="transmembrane region" description="Helical" evidence="1">
    <location>
        <begin position="322"/>
        <end position="341"/>
    </location>
</feature>
<feature type="domain" description="Heparan-alpha-glucosaminide N-acetyltransferase catalytic" evidence="3">
    <location>
        <begin position="11"/>
        <end position="154"/>
    </location>
</feature>
<evidence type="ECO:0000313" key="4">
    <source>
        <dbReference type="EMBL" id="KKB53274.1"/>
    </source>
</evidence>
<evidence type="ECO:0000313" key="5">
    <source>
        <dbReference type="Proteomes" id="UP000033047"/>
    </source>
</evidence>
<feature type="transmembrane region" description="Helical" evidence="1">
    <location>
        <begin position="243"/>
        <end position="261"/>
    </location>
</feature>
<gene>
    <name evidence="4" type="ORF">HMPREF1535_03500</name>
</gene>
<comment type="caution">
    <text evidence="4">The sequence shown here is derived from an EMBL/GenBank/DDBJ whole genome shotgun (WGS) entry which is preliminary data.</text>
</comment>
<sequence length="391" mass="45174">MKHEMPLKSARIEVVDALRGFAVMAIMFLHNIEHFNFYEFPEATTEFMKSLNGGVWDTLFFLFGGKAYAIFSLLFGFSFFIQYNNQAKKGKDFRLRFLWRLFLLFLIGCFNGAFFPGDILVLYAIVGVILPLVCKWSDKAVLITAVILMLQPVEWAKFLYAMNNPDYVAAPEQWLVHHRNMYPFLGQMDFWAMVKSNLWDGQLFSLLWGWGHGRFFQTASLFLIGMLIGRRQFFVDLSGHRKFWLRTLLISAVCFIPLYYFTEALPDLFTNKSMLSPLNTIFSSFRNFAFMCVLVAVFVFLWQQVSGHKVLHGLVPYGKMSLTNYLSQSIIGSFIYFGYGLSLYSELGVAASFGVGIVLFILQLGFCHWWLKNHKQGPFEGAWRKATWICS</sequence>
<dbReference type="Pfam" id="PF07786">
    <property type="entry name" value="HGSNAT_cat"/>
    <property type="match status" value="1"/>
</dbReference>
<dbReference type="InterPro" id="IPR007349">
    <property type="entry name" value="DUF418"/>
</dbReference>
<dbReference type="RefSeq" id="WP_046146930.1">
    <property type="nucleotide sequence ID" value="NZ_KQ033913.1"/>
</dbReference>
<evidence type="ECO:0000259" key="3">
    <source>
        <dbReference type="Pfam" id="PF07786"/>
    </source>
</evidence>
<dbReference type="Proteomes" id="UP000033047">
    <property type="component" value="Unassembled WGS sequence"/>
</dbReference>
<organism evidence="4 5">
    <name type="scientific">Parabacteroides goldsteinii DSM 19448 = WAL 12034</name>
    <dbReference type="NCBI Taxonomy" id="927665"/>
    <lineage>
        <taxon>Bacteria</taxon>
        <taxon>Pseudomonadati</taxon>
        <taxon>Bacteroidota</taxon>
        <taxon>Bacteroidia</taxon>
        <taxon>Bacteroidales</taxon>
        <taxon>Tannerellaceae</taxon>
        <taxon>Parabacteroides</taxon>
    </lineage>
</organism>
<dbReference type="PANTHER" id="PTHR30590">
    <property type="entry name" value="INNER MEMBRANE PROTEIN"/>
    <property type="match status" value="1"/>
</dbReference>
<evidence type="ECO:0000259" key="2">
    <source>
        <dbReference type="Pfam" id="PF04235"/>
    </source>
</evidence>
<dbReference type="InterPro" id="IPR012429">
    <property type="entry name" value="HGSNAT_cat"/>
</dbReference>
<keyword evidence="1" id="KW-1133">Transmembrane helix</keyword>
<evidence type="ECO:0008006" key="6">
    <source>
        <dbReference type="Google" id="ProtNLM"/>
    </source>
</evidence>